<keyword evidence="3" id="KW-1185">Reference proteome</keyword>
<evidence type="ECO:0000313" key="2">
    <source>
        <dbReference type="EMBL" id="KAH8025615.1"/>
    </source>
</evidence>
<evidence type="ECO:0008006" key="4">
    <source>
        <dbReference type="Google" id="ProtNLM"/>
    </source>
</evidence>
<dbReference type="Proteomes" id="UP000821866">
    <property type="component" value="Unassembled WGS sequence"/>
</dbReference>
<sequence length="294" mass="32745">MASNSQPADPTFQGSSRSGLPSDTPPNGPTATGNQVSPHLFAEHQAASEHTAMDDQENWTVVQNQKLPRPKPPTSSQPQTLFETIMLRPNAFNITQIPPYQFVYRLRLSLPQIKGLKIHCRLLTKSNLAAVDCYTEQAAHLLLNLEHLNIDDQIVQSNTYVALRKGRIRGVIHRIKGLTEEQLMQGLTSSTHEIVSARPLGSSKTALITFNGLNLPEYLAFESVCFPVHKYRPKITSCLNCLGIGHKADVCTAPKRDLGVCTKCHTNMRRILFVLRNAYTAVDPMTRTRPTVRK</sequence>
<feature type="compositionally biased region" description="Polar residues" evidence="1">
    <location>
        <begin position="1"/>
        <end position="21"/>
    </location>
</feature>
<reference evidence="2" key="2">
    <citation type="submission" date="2021-09" db="EMBL/GenBank/DDBJ databases">
        <authorList>
            <person name="Jia N."/>
            <person name="Wang J."/>
            <person name="Shi W."/>
            <person name="Du L."/>
            <person name="Sun Y."/>
            <person name="Zhan W."/>
            <person name="Jiang J."/>
            <person name="Wang Q."/>
            <person name="Zhang B."/>
            <person name="Ji P."/>
            <person name="Sakyi L.B."/>
            <person name="Cui X."/>
            <person name="Yuan T."/>
            <person name="Jiang B."/>
            <person name="Yang W."/>
            <person name="Lam T.T.-Y."/>
            <person name="Chang Q."/>
            <person name="Ding S."/>
            <person name="Wang X."/>
            <person name="Zhu J."/>
            <person name="Ruan X."/>
            <person name="Zhao L."/>
            <person name="Wei J."/>
            <person name="Que T."/>
            <person name="Du C."/>
            <person name="Cheng J."/>
            <person name="Dai P."/>
            <person name="Han X."/>
            <person name="Huang E."/>
            <person name="Gao Y."/>
            <person name="Liu J."/>
            <person name="Shao H."/>
            <person name="Ye R."/>
            <person name="Li L."/>
            <person name="Wei W."/>
            <person name="Wang X."/>
            <person name="Wang C."/>
            <person name="Huo Q."/>
            <person name="Li W."/>
            <person name="Guo W."/>
            <person name="Chen H."/>
            <person name="Chen S."/>
            <person name="Zhou L."/>
            <person name="Zhou L."/>
            <person name="Ni X."/>
            <person name="Tian J."/>
            <person name="Zhou Y."/>
            <person name="Sheng Y."/>
            <person name="Liu T."/>
            <person name="Pan Y."/>
            <person name="Xia L."/>
            <person name="Li J."/>
            <person name="Zhao F."/>
            <person name="Cao W."/>
        </authorList>
    </citation>
    <scope>NUCLEOTIDE SEQUENCE</scope>
    <source>
        <strain evidence="2">Rmic-2018</strain>
        <tissue evidence="2">Larvae</tissue>
    </source>
</reference>
<protein>
    <recommendedName>
        <fullName evidence="4">Tick transposon</fullName>
    </recommendedName>
</protein>
<dbReference type="AlphaFoldDB" id="A0A9J6DTW1"/>
<dbReference type="EMBL" id="JABSTU010000007">
    <property type="protein sequence ID" value="KAH8025615.1"/>
    <property type="molecule type" value="Genomic_DNA"/>
</dbReference>
<evidence type="ECO:0000256" key="1">
    <source>
        <dbReference type="SAM" id="MobiDB-lite"/>
    </source>
</evidence>
<name>A0A9J6DTW1_RHIMP</name>
<evidence type="ECO:0000313" key="3">
    <source>
        <dbReference type="Proteomes" id="UP000821866"/>
    </source>
</evidence>
<organism evidence="2 3">
    <name type="scientific">Rhipicephalus microplus</name>
    <name type="common">Cattle tick</name>
    <name type="synonym">Boophilus microplus</name>
    <dbReference type="NCBI Taxonomy" id="6941"/>
    <lineage>
        <taxon>Eukaryota</taxon>
        <taxon>Metazoa</taxon>
        <taxon>Ecdysozoa</taxon>
        <taxon>Arthropoda</taxon>
        <taxon>Chelicerata</taxon>
        <taxon>Arachnida</taxon>
        <taxon>Acari</taxon>
        <taxon>Parasitiformes</taxon>
        <taxon>Ixodida</taxon>
        <taxon>Ixodoidea</taxon>
        <taxon>Ixodidae</taxon>
        <taxon>Rhipicephalinae</taxon>
        <taxon>Rhipicephalus</taxon>
        <taxon>Boophilus</taxon>
    </lineage>
</organism>
<reference evidence="2" key="1">
    <citation type="journal article" date="2020" name="Cell">
        <title>Large-Scale Comparative Analyses of Tick Genomes Elucidate Their Genetic Diversity and Vector Capacities.</title>
        <authorList>
            <consortium name="Tick Genome and Microbiome Consortium (TIGMIC)"/>
            <person name="Jia N."/>
            <person name="Wang J."/>
            <person name="Shi W."/>
            <person name="Du L."/>
            <person name="Sun Y."/>
            <person name="Zhan W."/>
            <person name="Jiang J.F."/>
            <person name="Wang Q."/>
            <person name="Zhang B."/>
            <person name="Ji P."/>
            <person name="Bell-Sakyi L."/>
            <person name="Cui X.M."/>
            <person name="Yuan T.T."/>
            <person name="Jiang B.G."/>
            <person name="Yang W.F."/>
            <person name="Lam T.T."/>
            <person name="Chang Q.C."/>
            <person name="Ding S.J."/>
            <person name="Wang X.J."/>
            <person name="Zhu J.G."/>
            <person name="Ruan X.D."/>
            <person name="Zhao L."/>
            <person name="Wei J.T."/>
            <person name="Ye R.Z."/>
            <person name="Que T.C."/>
            <person name="Du C.H."/>
            <person name="Zhou Y.H."/>
            <person name="Cheng J.X."/>
            <person name="Dai P.F."/>
            <person name="Guo W.B."/>
            <person name="Han X.H."/>
            <person name="Huang E.J."/>
            <person name="Li L.F."/>
            <person name="Wei W."/>
            <person name="Gao Y.C."/>
            <person name="Liu J.Z."/>
            <person name="Shao H.Z."/>
            <person name="Wang X."/>
            <person name="Wang C.C."/>
            <person name="Yang T.C."/>
            <person name="Huo Q.B."/>
            <person name="Li W."/>
            <person name="Chen H.Y."/>
            <person name="Chen S.E."/>
            <person name="Zhou L.G."/>
            <person name="Ni X.B."/>
            <person name="Tian J.H."/>
            <person name="Sheng Y."/>
            <person name="Liu T."/>
            <person name="Pan Y.S."/>
            <person name="Xia L.Y."/>
            <person name="Li J."/>
            <person name="Zhao F."/>
            <person name="Cao W.C."/>
        </authorList>
    </citation>
    <scope>NUCLEOTIDE SEQUENCE</scope>
    <source>
        <strain evidence="2">Rmic-2018</strain>
    </source>
</reference>
<feature type="region of interest" description="Disordered" evidence="1">
    <location>
        <begin position="1"/>
        <end position="55"/>
    </location>
</feature>
<accession>A0A9J6DTW1</accession>
<proteinExistence type="predicted"/>
<comment type="caution">
    <text evidence="2">The sequence shown here is derived from an EMBL/GenBank/DDBJ whole genome shotgun (WGS) entry which is preliminary data.</text>
</comment>
<gene>
    <name evidence="2" type="ORF">HPB51_010676</name>
</gene>